<feature type="compositionally biased region" description="Acidic residues" evidence="2">
    <location>
        <begin position="288"/>
        <end position="314"/>
    </location>
</feature>
<gene>
    <name evidence="4" type="ORF">PV383_35205</name>
</gene>
<evidence type="ECO:0000256" key="3">
    <source>
        <dbReference type="SAM" id="Phobius"/>
    </source>
</evidence>
<feature type="compositionally biased region" description="Low complexity" evidence="2">
    <location>
        <begin position="385"/>
        <end position="401"/>
    </location>
</feature>
<keyword evidence="3" id="KW-1133">Transmembrane helix</keyword>
<sequence>MPRGRHRHSPPLHRLLPPTAIAGVSLVCALGPWLFSGSAVLRVMAAVAAATAAVGAAVMRRWDVEAGKRVADLTRARASDEWRHEEKVAELETDLDESRELRTKLEHKLRAKRTELANLRNEHAALLRRYATAETERASALEGRRLLEIEATGPEDTRALPAADADADAEAGDGDAATAVSRTSTVPPQGTPAPGAPWASWETASKAAAAKAAAQGATGGAATGTSAKKGAEGAEAETTSPSVFSPDGSSLFLRANSALDRIITQRGSVKDAGANTTGGAEPGSSDSGDVDLDVDDQADTAGDDPIAEPVDESLEQAVGEQAEEPTGEQAEEPTGEQADEPVEESVDGSIDGSVGEAPETPADDPTPAEPADFVESTEPAETGQSTEPTESFEPAESTEPAESSDETAKGEGPKGGSPKGPSPKGDPDGPTDGGTRQGRSAEVEEEPVPVLTAEEGDAVGSSVADRGHERAAGGPVPVVAAPTGSTGVEELTRVDPSGRAGQEQRAEPMAPAALPALPPVGHFTVPTAVAVVPAAPRRRTAVEGGFDFFGTQKEADVLDAVQNEDLADVVGQEALALHKAESEARFKRADEASRGIGQVIDLTAHDETEQIDLQGLRTAAS</sequence>
<accession>A0ABU4MY48</accession>
<feature type="compositionally biased region" description="Low complexity" evidence="2">
    <location>
        <begin position="356"/>
        <end position="371"/>
    </location>
</feature>
<reference evidence="4 5" key="1">
    <citation type="journal article" date="2023" name="Microb. Genom.">
        <title>Mesoterricola silvestris gen. nov., sp. nov., Mesoterricola sediminis sp. nov., Geothrix oryzae sp. nov., Geothrix edaphica sp. nov., Geothrix rubra sp. nov., and Geothrix limicola sp. nov., six novel members of Acidobacteriota isolated from soils.</title>
        <authorList>
            <person name="Weisberg A.J."/>
            <person name="Pearce E."/>
            <person name="Kramer C.G."/>
            <person name="Chang J.H."/>
            <person name="Clarke C.R."/>
        </authorList>
    </citation>
    <scope>NUCLEOTIDE SEQUENCE [LARGE SCALE GENOMIC DNA]</scope>
    <source>
        <strain evidence="4 5">NE20-4-1</strain>
    </source>
</reference>
<proteinExistence type="predicted"/>
<feature type="compositionally biased region" description="Acidic residues" evidence="2">
    <location>
        <begin position="321"/>
        <end position="346"/>
    </location>
</feature>
<evidence type="ECO:0000256" key="2">
    <source>
        <dbReference type="SAM" id="MobiDB-lite"/>
    </source>
</evidence>
<keyword evidence="1" id="KW-0175">Coiled coil</keyword>
<dbReference type="RefSeq" id="WP_237270672.1">
    <property type="nucleotide sequence ID" value="NZ_JABXWF010000036.1"/>
</dbReference>
<feature type="region of interest" description="Disordered" evidence="2">
    <location>
        <begin position="149"/>
        <end position="204"/>
    </location>
</feature>
<feature type="compositionally biased region" description="Low complexity" evidence="2">
    <location>
        <begin position="472"/>
        <end position="484"/>
    </location>
</feature>
<feature type="region of interest" description="Disordered" evidence="2">
    <location>
        <begin position="269"/>
        <end position="516"/>
    </location>
</feature>
<protein>
    <recommendedName>
        <fullName evidence="6">Secreted protein</fullName>
    </recommendedName>
</protein>
<feature type="transmembrane region" description="Helical" evidence="3">
    <location>
        <begin position="39"/>
        <end position="59"/>
    </location>
</feature>
<evidence type="ECO:0000313" key="4">
    <source>
        <dbReference type="EMBL" id="MDX3042391.1"/>
    </source>
</evidence>
<evidence type="ECO:0008006" key="6">
    <source>
        <dbReference type="Google" id="ProtNLM"/>
    </source>
</evidence>
<comment type="caution">
    <text evidence="4">The sequence shown here is derived from an EMBL/GenBank/DDBJ whole genome shotgun (WGS) entry which is preliminary data.</text>
</comment>
<feature type="transmembrane region" description="Helical" evidence="3">
    <location>
        <begin position="12"/>
        <end position="33"/>
    </location>
</feature>
<organism evidence="4 5">
    <name type="scientific">Streptomyces caniscabiei</name>
    <dbReference type="NCBI Taxonomy" id="2746961"/>
    <lineage>
        <taxon>Bacteria</taxon>
        <taxon>Bacillati</taxon>
        <taxon>Actinomycetota</taxon>
        <taxon>Actinomycetes</taxon>
        <taxon>Kitasatosporales</taxon>
        <taxon>Streptomycetaceae</taxon>
        <taxon>Streptomyces</taxon>
    </lineage>
</organism>
<evidence type="ECO:0000313" key="5">
    <source>
        <dbReference type="Proteomes" id="UP001282474"/>
    </source>
</evidence>
<keyword evidence="5" id="KW-1185">Reference proteome</keyword>
<keyword evidence="3" id="KW-0472">Membrane</keyword>
<dbReference type="Proteomes" id="UP001282474">
    <property type="component" value="Unassembled WGS sequence"/>
</dbReference>
<feature type="coiled-coil region" evidence="1">
    <location>
        <begin position="88"/>
        <end position="136"/>
    </location>
</feature>
<feature type="region of interest" description="Disordered" evidence="2">
    <location>
        <begin position="219"/>
        <end position="248"/>
    </location>
</feature>
<keyword evidence="3" id="KW-0812">Transmembrane</keyword>
<dbReference type="EMBL" id="JARAWJ010000037">
    <property type="protein sequence ID" value="MDX3042391.1"/>
    <property type="molecule type" value="Genomic_DNA"/>
</dbReference>
<name>A0ABU4MY48_9ACTN</name>
<evidence type="ECO:0000256" key="1">
    <source>
        <dbReference type="SAM" id="Coils"/>
    </source>
</evidence>